<gene>
    <name evidence="4" type="ORF">C7B64_07510</name>
</gene>
<dbReference type="OrthoDB" id="529556at2"/>
<evidence type="ECO:0000313" key="4">
    <source>
        <dbReference type="EMBL" id="PSB03671.1"/>
    </source>
</evidence>
<dbReference type="AlphaFoldDB" id="A0A2T1C5Y3"/>
<dbReference type="InterPro" id="IPR002477">
    <property type="entry name" value="Peptidoglycan-bd-like"/>
</dbReference>
<dbReference type="Pfam" id="PF01471">
    <property type="entry name" value="PG_binding_1"/>
    <property type="match status" value="2"/>
</dbReference>
<dbReference type="InterPro" id="IPR036366">
    <property type="entry name" value="PGBDSf"/>
</dbReference>
<evidence type="ECO:0000313" key="5">
    <source>
        <dbReference type="Proteomes" id="UP000238762"/>
    </source>
</evidence>
<evidence type="ECO:0000256" key="1">
    <source>
        <dbReference type="SAM" id="MobiDB-lite"/>
    </source>
</evidence>
<dbReference type="SUPFAM" id="SSF47090">
    <property type="entry name" value="PGBD-like"/>
    <property type="match status" value="2"/>
</dbReference>
<keyword evidence="2" id="KW-0472">Membrane</keyword>
<protein>
    <submittedName>
        <fullName evidence="4">Peptidoglycan-binding protein</fullName>
    </submittedName>
</protein>
<reference evidence="4 5" key="2">
    <citation type="submission" date="2018-03" db="EMBL/GenBank/DDBJ databases">
        <title>The ancient ancestry and fast evolution of plastids.</title>
        <authorList>
            <person name="Moore K.R."/>
            <person name="Magnabosco C."/>
            <person name="Momper L."/>
            <person name="Gold D.A."/>
            <person name="Bosak T."/>
            <person name="Fournier G.P."/>
        </authorList>
    </citation>
    <scope>NUCLEOTIDE SEQUENCE [LARGE SCALE GENOMIC DNA]</scope>
    <source>
        <strain evidence="4 5">CCAP 1448/3</strain>
    </source>
</reference>
<comment type="caution">
    <text evidence="4">The sequence shown here is derived from an EMBL/GenBank/DDBJ whole genome shotgun (WGS) entry which is preliminary data.</text>
</comment>
<organism evidence="4 5">
    <name type="scientific">Merismopedia glauca CCAP 1448/3</name>
    <dbReference type="NCBI Taxonomy" id="1296344"/>
    <lineage>
        <taxon>Bacteria</taxon>
        <taxon>Bacillati</taxon>
        <taxon>Cyanobacteriota</taxon>
        <taxon>Cyanophyceae</taxon>
        <taxon>Synechococcales</taxon>
        <taxon>Merismopediaceae</taxon>
        <taxon>Merismopedia</taxon>
    </lineage>
</organism>
<feature type="domain" description="Peptidoglycan binding-like" evidence="3">
    <location>
        <begin position="169"/>
        <end position="225"/>
    </location>
</feature>
<feature type="region of interest" description="Disordered" evidence="1">
    <location>
        <begin position="121"/>
        <end position="158"/>
    </location>
</feature>
<sequence length="227" mass="23778">MQQNTINNWQKIVKFGSHSLYSHIVGLSLAALIIGTGISFGSASTPPDSSGAISRPTLKLGSKGTAVSELQAALKLLGYYDGEVDGIYGKTTAQSVSKFQQAAGLTPDGIAGESTWKRLFPATPTVSTPKPTPSSTPKPTPSPTPTPEPQVEATSAPTIDLPTLRLGMRGAAVSGLQQRLKALGFFSAKIDGVFGSKTEIAVKAVQKKFKIKPDGIVGKSTWEAILR</sequence>
<feature type="domain" description="Peptidoglycan binding-like" evidence="3">
    <location>
        <begin position="64"/>
        <end position="119"/>
    </location>
</feature>
<keyword evidence="5" id="KW-1185">Reference proteome</keyword>
<proteinExistence type="predicted"/>
<dbReference type="RefSeq" id="WP_106288025.1">
    <property type="nucleotide sequence ID" value="NZ_CAWNTC010000247.1"/>
</dbReference>
<evidence type="ECO:0000256" key="2">
    <source>
        <dbReference type="SAM" id="Phobius"/>
    </source>
</evidence>
<reference evidence="4 5" key="1">
    <citation type="submission" date="2018-02" db="EMBL/GenBank/DDBJ databases">
        <authorList>
            <person name="Cohen D.B."/>
            <person name="Kent A.D."/>
        </authorList>
    </citation>
    <scope>NUCLEOTIDE SEQUENCE [LARGE SCALE GENOMIC DNA]</scope>
    <source>
        <strain evidence="4 5">CCAP 1448/3</strain>
    </source>
</reference>
<dbReference type="EMBL" id="PVWJ01000027">
    <property type="protein sequence ID" value="PSB03671.1"/>
    <property type="molecule type" value="Genomic_DNA"/>
</dbReference>
<name>A0A2T1C5Y3_9CYAN</name>
<keyword evidence="2" id="KW-0812">Transmembrane</keyword>
<feature type="compositionally biased region" description="Pro residues" evidence="1">
    <location>
        <begin position="130"/>
        <end position="148"/>
    </location>
</feature>
<dbReference type="Gene3D" id="1.10.101.10">
    <property type="entry name" value="PGBD-like superfamily/PGBD"/>
    <property type="match status" value="2"/>
</dbReference>
<dbReference type="InterPro" id="IPR036365">
    <property type="entry name" value="PGBD-like_sf"/>
</dbReference>
<dbReference type="Proteomes" id="UP000238762">
    <property type="component" value="Unassembled WGS sequence"/>
</dbReference>
<evidence type="ECO:0000259" key="3">
    <source>
        <dbReference type="Pfam" id="PF01471"/>
    </source>
</evidence>
<feature type="transmembrane region" description="Helical" evidence="2">
    <location>
        <begin position="20"/>
        <end position="40"/>
    </location>
</feature>
<accession>A0A2T1C5Y3</accession>
<keyword evidence="2" id="KW-1133">Transmembrane helix</keyword>